<dbReference type="InterPro" id="IPR002401">
    <property type="entry name" value="Cyt_P450_E_grp-I"/>
</dbReference>
<keyword evidence="4 8" id="KW-0479">Metal-binding</keyword>
<proteinExistence type="predicted"/>
<keyword evidence="6 8" id="KW-0408">Iron</keyword>
<organism evidence="9 10">
    <name type="scientific">Sporormia fimetaria CBS 119925</name>
    <dbReference type="NCBI Taxonomy" id="1340428"/>
    <lineage>
        <taxon>Eukaryota</taxon>
        <taxon>Fungi</taxon>
        <taxon>Dikarya</taxon>
        <taxon>Ascomycota</taxon>
        <taxon>Pezizomycotina</taxon>
        <taxon>Dothideomycetes</taxon>
        <taxon>Pleosporomycetidae</taxon>
        <taxon>Pleosporales</taxon>
        <taxon>Sporormiaceae</taxon>
        <taxon>Sporormia</taxon>
    </lineage>
</organism>
<dbReference type="OrthoDB" id="10029320at2759"/>
<evidence type="ECO:0000256" key="6">
    <source>
        <dbReference type="ARBA" id="ARBA00023004"/>
    </source>
</evidence>
<dbReference type="InterPro" id="IPR036396">
    <property type="entry name" value="Cyt_P450_sf"/>
</dbReference>
<dbReference type="GO" id="GO:0004497">
    <property type="term" value="F:monooxygenase activity"/>
    <property type="evidence" value="ECO:0007669"/>
    <property type="project" value="UniProtKB-KW"/>
</dbReference>
<gene>
    <name evidence="9" type="ORF">M011DRAFT_451809</name>
</gene>
<dbReference type="EMBL" id="MU006600">
    <property type="protein sequence ID" value="KAF2743074.1"/>
    <property type="molecule type" value="Genomic_DNA"/>
</dbReference>
<feature type="binding site" description="axial binding residue" evidence="8">
    <location>
        <position position="466"/>
    </location>
    <ligand>
        <name>heme</name>
        <dbReference type="ChEBI" id="CHEBI:30413"/>
    </ligand>
    <ligandPart>
        <name>Fe</name>
        <dbReference type="ChEBI" id="CHEBI:18248"/>
    </ligandPart>
</feature>
<dbReference type="GO" id="GO:0005506">
    <property type="term" value="F:iron ion binding"/>
    <property type="evidence" value="ECO:0007669"/>
    <property type="project" value="InterPro"/>
</dbReference>
<evidence type="ECO:0000256" key="4">
    <source>
        <dbReference type="ARBA" id="ARBA00022723"/>
    </source>
</evidence>
<evidence type="ECO:0000256" key="3">
    <source>
        <dbReference type="ARBA" id="ARBA00022617"/>
    </source>
</evidence>
<accession>A0A6A6V016</accession>
<name>A0A6A6V016_9PLEO</name>
<dbReference type="PRINTS" id="PR00463">
    <property type="entry name" value="EP450I"/>
</dbReference>
<comment type="pathway">
    <text evidence="2">Secondary metabolite biosynthesis.</text>
</comment>
<dbReference type="GO" id="GO:0016705">
    <property type="term" value="F:oxidoreductase activity, acting on paired donors, with incorporation or reduction of molecular oxygen"/>
    <property type="evidence" value="ECO:0007669"/>
    <property type="project" value="InterPro"/>
</dbReference>
<dbReference type="SUPFAM" id="SSF48264">
    <property type="entry name" value="Cytochrome P450"/>
    <property type="match status" value="1"/>
</dbReference>
<keyword evidence="3 8" id="KW-0349">Heme</keyword>
<evidence type="ECO:0000313" key="10">
    <source>
        <dbReference type="Proteomes" id="UP000799440"/>
    </source>
</evidence>
<comment type="cofactor">
    <cofactor evidence="1 8">
        <name>heme</name>
        <dbReference type="ChEBI" id="CHEBI:30413"/>
    </cofactor>
</comment>
<keyword evidence="10" id="KW-1185">Reference proteome</keyword>
<evidence type="ECO:0000313" key="9">
    <source>
        <dbReference type="EMBL" id="KAF2743074.1"/>
    </source>
</evidence>
<evidence type="ECO:0000256" key="5">
    <source>
        <dbReference type="ARBA" id="ARBA00023002"/>
    </source>
</evidence>
<dbReference type="AlphaFoldDB" id="A0A6A6V016"/>
<dbReference type="InterPro" id="IPR050121">
    <property type="entry name" value="Cytochrome_P450_monoxygenase"/>
</dbReference>
<evidence type="ECO:0000256" key="7">
    <source>
        <dbReference type="ARBA" id="ARBA00023033"/>
    </source>
</evidence>
<dbReference type="Gene3D" id="1.10.630.10">
    <property type="entry name" value="Cytochrome P450"/>
    <property type="match status" value="1"/>
</dbReference>
<dbReference type="PRINTS" id="PR00385">
    <property type="entry name" value="P450"/>
</dbReference>
<dbReference type="GO" id="GO:0020037">
    <property type="term" value="F:heme binding"/>
    <property type="evidence" value="ECO:0007669"/>
    <property type="project" value="InterPro"/>
</dbReference>
<dbReference type="Proteomes" id="UP000799440">
    <property type="component" value="Unassembled WGS sequence"/>
</dbReference>
<dbReference type="PANTHER" id="PTHR24305">
    <property type="entry name" value="CYTOCHROME P450"/>
    <property type="match status" value="1"/>
</dbReference>
<evidence type="ECO:0000256" key="2">
    <source>
        <dbReference type="ARBA" id="ARBA00005179"/>
    </source>
</evidence>
<keyword evidence="5" id="KW-0560">Oxidoreductase</keyword>
<dbReference type="InterPro" id="IPR001128">
    <property type="entry name" value="Cyt_P450"/>
</dbReference>
<reference evidence="9" key="1">
    <citation type="journal article" date="2020" name="Stud. Mycol.">
        <title>101 Dothideomycetes genomes: a test case for predicting lifestyles and emergence of pathogens.</title>
        <authorList>
            <person name="Haridas S."/>
            <person name="Albert R."/>
            <person name="Binder M."/>
            <person name="Bloem J."/>
            <person name="Labutti K."/>
            <person name="Salamov A."/>
            <person name="Andreopoulos B."/>
            <person name="Baker S."/>
            <person name="Barry K."/>
            <person name="Bills G."/>
            <person name="Bluhm B."/>
            <person name="Cannon C."/>
            <person name="Castanera R."/>
            <person name="Culley D."/>
            <person name="Daum C."/>
            <person name="Ezra D."/>
            <person name="Gonzalez J."/>
            <person name="Henrissat B."/>
            <person name="Kuo A."/>
            <person name="Liang C."/>
            <person name="Lipzen A."/>
            <person name="Lutzoni F."/>
            <person name="Magnuson J."/>
            <person name="Mondo S."/>
            <person name="Nolan M."/>
            <person name="Ohm R."/>
            <person name="Pangilinan J."/>
            <person name="Park H.-J."/>
            <person name="Ramirez L."/>
            <person name="Alfaro M."/>
            <person name="Sun H."/>
            <person name="Tritt A."/>
            <person name="Yoshinaga Y."/>
            <person name="Zwiers L.-H."/>
            <person name="Turgeon B."/>
            <person name="Goodwin S."/>
            <person name="Spatafora J."/>
            <person name="Crous P."/>
            <person name="Grigoriev I."/>
        </authorList>
    </citation>
    <scope>NUCLEOTIDE SEQUENCE</scope>
    <source>
        <strain evidence="9">CBS 119925</strain>
    </source>
</reference>
<evidence type="ECO:0000256" key="8">
    <source>
        <dbReference type="PIRSR" id="PIRSR602401-1"/>
    </source>
</evidence>
<evidence type="ECO:0000256" key="1">
    <source>
        <dbReference type="ARBA" id="ARBA00001971"/>
    </source>
</evidence>
<protein>
    <submittedName>
        <fullName evidence="9">Cytochrome P450</fullName>
    </submittedName>
</protein>
<dbReference type="CDD" id="cd11051">
    <property type="entry name" value="CYP59-like"/>
    <property type="match status" value="1"/>
</dbReference>
<sequence>MIVRTCLTAFAGLLAVLFFKLYRVRSHVRSSQKQGLPMPPHSFLFGHLQLVADIVKNMPPYAHGVYVANAIRQKYPHLDTAFYLDVWPVGKPYLMVINPDMVHQFTQANQLPKDPGLTNFLAPLAGKQNLVTMEGAPWKTWRRIFNPGFSGAHILSLVPGMVDKIEVYRKKLERHAEKGGLFFLEEMVLNLTVDIIGGAVMDHDFRSQSHYNDMTSALRHQIEWSSTGVEINPFQMFNFLRPFVNMYNTYRMNRYLYPLLSKRYASISGPDGGNPGKSVIDLALSAYRSENPSAASRDIPPAFTEAAISQIKLFIFAGHDTTSSATIFTYDLLSKHPECLAKVRAEHDSVFGPDPSHTGALLREKPHLLNQLTYTLACIKEAMRIYPVVACLRIGQPNFTLVSPSGTHFPTANTIVLGDHYGLHHNPSVWPDAETYLPERWLVGEGDPLYPPKHAWRPFERGPRNCIGSELALTEMKIILAMTLRSFDIQDAYAAFDERRGNPKGWQVNGSRTYMTRGAGAGHPADGYPCTVRLRG</sequence>
<dbReference type="Pfam" id="PF00067">
    <property type="entry name" value="p450"/>
    <property type="match status" value="1"/>
</dbReference>
<dbReference type="PANTHER" id="PTHR24305:SF107">
    <property type="entry name" value="P450, PUTATIVE (EUROFUNG)-RELATED"/>
    <property type="match status" value="1"/>
</dbReference>
<keyword evidence="7" id="KW-0503">Monooxygenase</keyword>